<comment type="caution">
    <text evidence="2">The sequence shown here is derived from an EMBL/GenBank/DDBJ whole genome shotgun (WGS) entry which is preliminary data.</text>
</comment>
<feature type="region of interest" description="Disordered" evidence="1">
    <location>
        <begin position="131"/>
        <end position="164"/>
    </location>
</feature>
<name>A0A9P3PE79_LYOSH</name>
<protein>
    <submittedName>
        <fullName evidence="2">Uncharacterized protein</fullName>
    </submittedName>
</protein>
<sequence>MTSNQVLRSLVHEEGTFVLARFWFRRDATTWSREMVAQHHMARAQVDREDGSRISPLCFKPSPPTLATARDAGCHIPCPRLLSLFHSSRQDLVGRPAPVGSLVPEVTGSTQPCHGLLGGIINELLGLRPPTHRSGRTVHPLAQNHPPTAGRDDPDEYISSGLGG</sequence>
<keyword evidence="3" id="KW-1185">Reference proteome</keyword>
<evidence type="ECO:0000256" key="1">
    <source>
        <dbReference type="SAM" id="MobiDB-lite"/>
    </source>
</evidence>
<evidence type="ECO:0000313" key="2">
    <source>
        <dbReference type="EMBL" id="GLB33964.1"/>
    </source>
</evidence>
<dbReference type="AlphaFoldDB" id="A0A9P3PE79"/>
<gene>
    <name evidence="2" type="ORF">LshimejAT787_0108480</name>
</gene>
<accession>A0A9P3PE79</accession>
<dbReference type="Proteomes" id="UP001063166">
    <property type="component" value="Unassembled WGS sequence"/>
</dbReference>
<reference evidence="2" key="1">
    <citation type="submission" date="2022-07" db="EMBL/GenBank/DDBJ databases">
        <title>The genome of Lyophyllum shimeji provides insight into the initial evolution of ectomycorrhizal fungal genome.</title>
        <authorList>
            <person name="Kobayashi Y."/>
            <person name="Shibata T."/>
            <person name="Hirakawa H."/>
            <person name="Shigenobu S."/>
            <person name="Nishiyama T."/>
            <person name="Yamada A."/>
            <person name="Hasebe M."/>
            <person name="Kawaguchi M."/>
        </authorList>
    </citation>
    <scope>NUCLEOTIDE SEQUENCE</scope>
    <source>
        <strain evidence="2">AT787</strain>
    </source>
</reference>
<evidence type="ECO:0000313" key="3">
    <source>
        <dbReference type="Proteomes" id="UP001063166"/>
    </source>
</evidence>
<proteinExistence type="predicted"/>
<dbReference type="EMBL" id="BRPK01000001">
    <property type="protein sequence ID" value="GLB33964.1"/>
    <property type="molecule type" value="Genomic_DNA"/>
</dbReference>
<organism evidence="2 3">
    <name type="scientific">Lyophyllum shimeji</name>
    <name type="common">Hon-shimeji</name>
    <name type="synonym">Tricholoma shimeji</name>
    <dbReference type="NCBI Taxonomy" id="47721"/>
    <lineage>
        <taxon>Eukaryota</taxon>
        <taxon>Fungi</taxon>
        <taxon>Dikarya</taxon>
        <taxon>Basidiomycota</taxon>
        <taxon>Agaricomycotina</taxon>
        <taxon>Agaricomycetes</taxon>
        <taxon>Agaricomycetidae</taxon>
        <taxon>Agaricales</taxon>
        <taxon>Tricholomatineae</taxon>
        <taxon>Lyophyllaceae</taxon>
        <taxon>Lyophyllum</taxon>
    </lineage>
</organism>